<evidence type="ECO:0000256" key="2">
    <source>
        <dbReference type="ARBA" id="ARBA00022490"/>
    </source>
</evidence>
<proteinExistence type="inferred from homology"/>
<dbReference type="Pfam" id="PF00575">
    <property type="entry name" value="S1"/>
    <property type="match status" value="1"/>
</dbReference>
<evidence type="ECO:0000313" key="12">
    <source>
        <dbReference type="Proteomes" id="UP000219559"/>
    </source>
</evidence>
<dbReference type="GO" id="GO:0000175">
    <property type="term" value="F:3'-5'-RNA exonuclease activity"/>
    <property type="evidence" value="ECO:0007669"/>
    <property type="project" value="TreeGrafter"/>
</dbReference>
<dbReference type="NCBIfam" id="TIGR03591">
    <property type="entry name" value="polynuc_phos"/>
    <property type="match status" value="1"/>
</dbReference>
<dbReference type="HAMAP" id="MF_01595">
    <property type="entry name" value="PNPase"/>
    <property type="match status" value="1"/>
</dbReference>
<dbReference type="SMART" id="SM00322">
    <property type="entry name" value="KH"/>
    <property type="match status" value="1"/>
</dbReference>
<dbReference type="GO" id="GO:0006402">
    <property type="term" value="P:mRNA catabolic process"/>
    <property type="evidence" value="ECO:0007669"/>
    <property type="project" value="UniProtKB-UniRule"/>
</dbReference>
<comment type="catalytic activity">
    <reaction evidence="8">
        <text>RNA(n+1) + phosphate = RNA(n) + a ribonucleoside 5'-diphosphate</text>
        <dbReference type="Rhea" id="RHEA:22096"/>
        <dbReference type="Rhea" id="RHEA-COMP:14527"/>
        <dbReference type="Rhea" id="RHEA-COMP:17342"/>
        <dbReference type="ChEBI" id="CHEBI:43474"/>
        <dbReference type="ChEBI" id="CHEBI:57930"/>
        <dbReference type="ChEBI" id="CHEBI:140395"/>
        <dbReference type="EC" id="2.7.7.8"/>
    </reaction>
</comment>
<feature type="region of interest" description="Disordered" evidence="9">
    <location>
        <begin position="698"/>
        <end position="749"/>
    </location>
</feature>
<dbReference type="EC" id="2.7.7.8" evidence="8"/>
<dbReference type="GO" id="GO:0004654">
    <property type="term" value="F:polyribonucleotide nucleotidyltransferase activity"/>
    <property type="evidence" value="ECO:0007669"/>
    <property type="project" value="UniProtKB-UniRule"/>
</dbReference>
<dbReference type="InterPro" id="IPR036456">
    <property type="entry name" value="PNPase_PH_RNA-bd_sf"/>
</dbReference>
<organism evidence="11 12">
    <name type="scientific">Sediminicola luteus</name>
    <dbReference type="NCBI Taxonomy" id="319238"/>
    <lineage>
        <taxon>Bacteria</taxon>
        <taxon>Pseudomonadati</taxon>
        <taxon>Bacteroidota</taxon>
        <taxon>Flavobacteriia</taxon>
        <taxon>Flavobacteriales</taxon>
        <taxon>Flavobacteriaceae</taxon>
        <taxon>Sediminicola</taxon>
    </lineage>
</organism>
<sequence>MIPQVFREVIDLGDGRTISIETGKLAKQAHGSVVVQSGKCMLLCTVVSNYKQSDVDFLPLTVDYREKFAAAGRYPGGFFKREARPSDGEVLTMRLVDRVLRPLFPKDYHSETQVMIQLMSHDEDVMPDAMAGLAASAAIQLSDFPFECAISEVRVGRVDGNLIINPSRAQLETSDIDMVIGASMDSVMMVEGEMSEISEEEMVEAIQFAHEAIKVQCEAQIRLAEAFGKKEVREYEPERADEDLAKKIYDMAYDKVYAVAKAGSAKHERSASFMAIKEEITETFSEEEQEEYGGLISKYYHKAEKEAVRNLTLDEGLRLDGRKTTEIRPIWCEVDYLPSTHGSSIFTRGETQALATVTLGTSREANQIDMPSYEGEETFYLHYNFPPFCTGEARPIRGTSRREVGHGNLAQRALKRMVPDDCPYTVRVVSEVLESNGSSSMATVCSGTMAMMDAGVQLKKPVSGIAMGLISDAESGKYAVLSDILGDEDHLGDMDFKVCGTEEGITACQMDIKVKGLSYEILTNALMQAKEGRLHILDKLTDTIAAPNEDVKPHAPKMVTTTIANEFIGALIGPGGKVIQELQKETKTTIVINEDPVTEEGIVEILGTDQGGIDAVLAKIDSITFKPVVGSVYEVKVIKILEFGAVVEYVEAPGNETLLHVSELAWERTENVTDVVNMGDVMDVKYFGIDPKTRKEKVSRKALLPKPEGYVERPPRDRNHRGRDNRGRDNRGRDNRNRDRNRDDRPKRD</sequence>
<dbReference type="InterPro" id="IPR015848">
    <property type="entry name" value="PNPase_PH_RNA-bd_bac/org-type"/>
</dbReference>
<dbReference type="NCBIfam" id="NF008805">
    <property type="entry name" value="PRK11824.1"/>
    <property type="match status" value="1"/>
</dbReference>
<feature type="compositionally biased region" description="Basic and acidic residues" evidence="9">
    <location>
        <begin position="709"/>
        <end position="749"/>
    </location>
</feature>
<comment type="caution">
    <text evidence="11">The sequence shown here is derived from an EMBL/GenBank/DDBJ whole genome shotgun (WGS) entry which is preliminary data.</text>
</comment>
<dbReference type="InterPro" id="IPR012162">
    <property type="entry name" value="PNPase"/>
</dbReference>
<dbReference type="InterPro" id="IPR015847">
    <property type="entry name" value="ExoRNase_PH_dom2"/>
</dbReference>
<evidence type="ECO:0000256" key="4">
    <source>
        <dbReference type="ARBA" id="ARBA00022695"/>
    </source>
</evidence>
<keyword evidence="12" id="KW-1185">Reference proteome</keyword>
<dbReference type="InterPro" id="IPR036612">
    <property type="entry name" value="KH_dom_type_1_sf"/>
</dbReference>
<dbReference type="SMART" id="SM00316">
    <property type="entry name" value="S1"/>
    <property type="match status" value="1"/>
</dbReference>
<protein>
    <recommendedName>
        <fullName evidence="8">Polyribonucleotide nucleotidyltransferase</fullName>
        <ecNumber evidence="8">2.7.7.8</ecNumber>
    </recommendedName>
    <alternativeName>
        <fullName evidence="8">Polynucleotide phosphorylase</fullName>
        <shortName evidence="8">PNPase</shortName>
    </alternativeName>
</protein>
<dbReference type="Pfam" id="PF01138">
    <property type="entry name" value="RNase_PH"/>
    <property type="match status" value="2"/>
</dbReference>
<feature type="binding site" evidence="8">
    <location>
        <position position="489"/>
    </location>
    <ligand>
        <name>Mg(2+)</name>
        <dbReference type="ChEBI" id="CHEBI:18420"/>
    </ligand>
</feature>
<dbReference type="SUPFAM" id="SSF54791">
    <property type="entry name" value="Eukaryotic type KH-domain (KH-domain type I)"/>
    <property type="match status" value="1"/>
</dbReference>
<dbReference type="Pfam" id="PF03725">
    <property type="entry name" value="RNase_PH_C"/>
    <property type="match status" value="1"/>
</dbReference>
<dbReference type="CDD" id="cd11364">
    <property type="entry name" value="RNase_PH_PNPase_2"/>
    <property type="match status" value="1"/>
</dbReference>
<dbReference type="SUPFAM" id="SSF55666">
    <property type="entry name" value="Ribonuclease PH domain 2-like"/>
    <property type="match status" value="2"/>
</dbReference>
<accession>A0A2A4G400</accession>
<dbReference type="PROSITE" id="PS50084">
    <property type="entry name" value="KH_TYPE_1"/>
    <property type="match status" value="1"/>
</dbReference>
<dbReference type="SUPFAM" id="SSF54211">
    <property type="entry name" value="Ribosomal protein S5 domain 2-like"/>
    <property type="match status" value="2"/>
</dbReference>
<keyword evidence="5 8" id="KW-0479">Metal-binding</keyword>
<comment type="cofactor">
    <cofactor evidence="8">
        <name>Mg(2+)</name>
        <dbReference type="ChEBI" id="CHEBI:18420"/>
    </cofactor>
</comment>
<dbReference type="RefSeq" id="WP_097443360.1">
    <property type="nucleotide sequence ID" value="NZ_NBWU01000005.1"/>
</dbReference>
<feature type="domain" description="S1 motif" evidence="10">
    <location>
        <begin position="630"/>
        <end position="701"/>
    </location>
</feature>
<dbReference type="InterPro" id="IPR020568">
    <property type="entry name" value="Ribosomal_Su5_D2-typ_SF"/>
</dbReference>
<dbReference type="AlphaFoldDB" id="A0A2A4G400"/>
<dbReference type="GO" id="GO:0003723">
    <property type="term" value="F:RNA binding"/>
    <property type="evidence" value="ECO:0007669"/>
    <property type="project" value="UniProtKB-UniRule"/>
</dbReference>
<dbReference type="InterPro" id="IPR036345">
    <property type="entry name" value="ExoRNase_PH_dom2_sf"/>
</dbReference>
<dbReference type="GO" id="GO:0000287">
    <property type="term" value="F:magnesium ion binding"/>
    <property type="evidence" value="ECO:0007669"/>
    <property type="project" value="UniProtKB-UniRule"/>
</dbReference>
<dbReference type="InterPro" id="IPR027408">
    <property type="entry name" value="PNPase/RNase_PH_dom_sf"/>
</dbReference>
<feature type="binding site" evidence="8">
    <location>
        <position position="495"/>
    </location>
    <ligand>
        <name>Mg(2+)</name>
        <dbReference type="ChEBI" id="CHEBI:18420"/>
    </ligand>
</feature>
<keyword evidence="2 8" id="KW-0963">Cytoplasm</keyword>
<dbReference type="Pfam" id="PF03726">
    <property type="entry name" value="PNPase"/>
    <property type="match status" value="1"/>
</dbReference>
<reference evidence="11 12" key="1">
    <citation type="submission" date="2017-04" db="EMBL/GenBank/DDBJ databases">
        <title>A new member of the family Flavobacteriaceae isolated from ascidians.</title>
        <authorList>
            <person name="Chen L."/>
        </authorList>
    </citation>
    <scope>NUCLEOTIDE SEQUENCE [LARGE SCALE GENOMIC DNA]</scope>
    <source>
        <strain evidence="11 12">HQA918</strain>
    </source>
</reference>
<keyword evidence="6 8" id="KW-0460">Magnesium</keyword>
<dbReference type="Gene3D" id="3.30.230.70">
    <property type="entry name" value="GHMP Kinase, N-terminal domain"/>
    <property type="match status" value="2"/>
</dbReference>
<dbReference type="SUPFAM" id="SSF46915">
    <property type="entry name" value="Polynucleotide phosphorylase/guanosine pentaphosphate synthase (PNPase/GPSI), domain 3"/>
    <property type="match status" value="1"/>
</dbReference>
<dbReference type="Proteomes" id="UP000219559">
    <property type="component" value="Unassembled WGS sequence"/>
</dbReference>
<dbReference type="InterPro" id="IPR001247">
    <property type="entry name" value="ExoRNase_PH_dom1"/>
</dbReference>
<dbReference type="PIRSF" id="PIRSF005499">
    <property type="entry name" value="PNPase"/>
    <property type="match status" value="1"/>
</dbReference>
<dbReference type="OrthoDB" id="9804305at2"/>
<dbReference type="SUPFAM" id="SSF50249">
    <property type="entry name" value="Nucleic acid-binding proteins"/>
    <property type="match status" value="1"/>
</dbReference>
<evidence type="ECO:0000256" key="3">
    <source>
        <dbReference type="ARBA" id="ARBA00022679"/>
    </source>
</evidence>
<gene>
    <name evidence="8" type="primary">pnp</name>
    <name evidence="11" type="ORF">B7P33_14415</name>
</gene>
<dbReference type="GO" id="GO:0006396">
    <property type="term" value="P:RNA processing"/>
    <property type="evidence" value="ECO:0007669"/>
    <property type="project" value="InterPro"/>
</dbReference>
<evidence type="ECO:0000256" key="1">
    <source>
        <dbReference type="ARBA" id="ARBA00007404"/>
    </source>
</evidence>
<keyword evidence="7 8" id="KW-0694">RNA-binding</keyword>
<dbReference type="FunFam" id="3.30.230.70:FF:000002">
    <property type="entry name" value="Polyribonucleotide nucleotidyltransferase"/>
    <property type="match status" value="1"/>
</dbReference>
<dbReference type="CDD" id="cd02393">
    <property type="entry name" value="KH-I_PNPase"/>
    <property type="match status" value="1"/>
</dbReference>
<dbReference type="InterPro" id="IPR004088">
    <property type="entry name" value="KH_dom_type_1"/>
</dbReference>
<dbReference type="Pfam" id="PF00013">
    <property type="entry name" value="KH_1"/>
    <property type="match status" value="1"/>
</dbReference>
<dbReference type="Gene3D" id="2.40.50.140">
    <property type="entry name" value="Nucleic acid-binding proteins"/>
    <property type="match status" value="1"/>
</dbReference>
<comment type="similarity">
    <text evidence="1 8">Belongs to the polyribonucleotide nucleotidyltransferase family.</text>
</comment>
<evidence type="ECO:0000256" key="9">
    <source>
        <dbReference type="SAM" id="MobiDB-lite"/>
    </source>
</evidence>
<dbReference type="GO" id="GO:0005829">
    <property type="term" value="C:cytosol"/>
    <property type="evidence" value="ECO:0007669"/>
    <property type="project" value="UniProtKB-ARBA"/>
</dbReference>
<evidence type="ECO:0000256" key="7">
    <source>
        <dbReference type="ARBA" id="ARBA00022884"/>
    </source>
</evidence>
<comment type="subcellular location">
    <subcellularLocation>
        <location evidence="8">Cytoplasm</location>
    </subcellularLocation>
</comment>
<evidence type="ECO:0000256" key="8">
    <source>
        <dbReference type="HAMAP-Rule" id="MF_01595"/>
    </source>
</evidence>
<dbReference type="PANTHER" id="PTHR11252">
    <property type="entry name" value="POLYRIBONUCLEOTIDE NUCLEOTIDYLTRANSFERASE"/>
    <property type="match status" value="1"/>
</dbReference>
<dbReference type="FunFam" id="3.30.1370.10:FF:000001">
    <property type="entry name" value="Polyribonucleotide nucleotidyltransferase"/>
    <property type="match status" value="1"/>
</dbReference>
<evidence type="ECO:0000259" key="10">
    <source>
        <dbReference type="PROSITE" id="PS50126"/>
    </source>
</evidence>
<evidence type="ECO:0000256" key="5">
    <source>
        <dbReference type="ARBA" id="ARBA00022723"/>
    </source>
</evidence>
<comment type="function">
    <text evidence="8">Involved in mRNA degradation. Catalyzes the phosphorolysis of single-stranded polyribonucleotides processively in the 3'- to 5'-direction.</text>
</comment>
<dbReference type="InterPro" id="IPR012340">
    <property type="entry name" value="NA-bd_OB-fold"/>
</dbReference>
<evidence type="ECO:0000256" key="6">
    <source>
        <dbReference type="ARBA" id="ARBA00022842"/>
    </source>
</evidence>
<keyword evidence="3 8" id="KW-0808">Transferase</keyword>
<dbReference type="InterPro" id="IPR003029">
    <property type="entry name" value="S1_domain"/>
</dbReference>
<dbReference type="PANTHER" id="PTHR11252:SF0">
    <property type="entry name" value="POLYRIBONUCLEOTIDE NUCLEOTIDYLTRANSFERASE 1, MITOCHONDRIAL"/>
    <property type="match status" value="1"/>
</dbReference>
<evidence type="ECO:0000313" key="11">
    <source>
        <dbReference type="EMBL" id="PCE63407.1"/>
    </source>
</evidence>
<dbReference type="Gene3D" id="3.30.1370.10">
    <property type="entry name" value="K Homology domain, type 1"/>
    <property type="match status" value="1"/>
</dbReference>
<dbReference type="EMBL" id="NBWU01000005">
    <property type="protein sequence ID" value="PCE63407.1"/>
    <property type="molecule type" value="Genomic_DNA"/>
</dbReference>
<dbReference type="FunFam" id="3.30.230.70:FF:000001">
    <property type="entry name" value="Polyribonucleotide nucleotidyltransferase"/>
    <property type="match status" value="1"/>
</dbReference>
<name>A0A2A4G400_9FLAO</name>
<keyword evidence="4 8" id="KW-0548">Nucleotidyltransferase</keyword>
<dbReference type="InterPro" id="IPR004087">
    <property type="entry name" value="KH_dom"/>
</dbReference>
<dbReference type="PROSITE" id="PS50126">
    <property type="entry name" value="S1"/>
    <property type="match status" value="1"/>
</dbReference>